<dbReference type="EC" id="2.3.1.157" evidence="18"/>
<keyword evidence="12 18" id="KW-0511">Multifunctional enzyme</keyword>
<dbReference type="SUPFAM" id="SSF51161">
    <property type="entry name" value="Trimeric LpxA-like enzymes"/>
    <property type="match status" value="1"/>
</dbReference>
<dbReference type="GO" id="GO:0071555">
    <property type="term" value="P:cell wall organization"/>
    <property type="evidence" value="ECO:0007669"/>
    <property type="project" value="UniProtKB-KW"/>
</dbReference>
<evidence type="ECO:0000256" key="6">
    <source>
        <dbReference type="ARBA" id="ARBA00022695"/>
    </source>
</evidence>
<proteinExistence type="inferred from homology"/>
<feature type="binding site" evidence="18">
    <location>
        <position position="233"/>
    </location>
    <ligand>
        <name>UDP-N-acetyl-alpha-D-glucosamine</name>
        <dbReference type="ChEBI" id="CHEBI:57705"/>
    </ligand>
</feature>
<feature type="binding site" evidence="18">
    <location>
        <position position="394"/>
    </location>
    <ligand>
        <name>acetyl-CoA</name>
        <dbReference type="ChEBI" id="CHEBI:57288"/>
    </ligand>
</feature>
<comment type="catalytic activity">
    <reaction evidence="16 18">
        <text>N-acetyl-alpha-D-glucosamine 1-phosphate + UTP + H(+) = UDP-N-acetyl-alpha-D-glucosamine + diphosphate</text>
        <dbReference type="Rhea" id="RHEA:13509"/>
        <dbReference type="ChEBI" id="CHEBI:15378"/>
        <dbReference type="ChEBI" id="CHEBI:33019"/>
        <dbReference type="ChEBI" id="CHEBI:46398"/>
        <dbReference type="ChEBI" id="CHEBI:57705"/>
        <dbReference type="ChEBI" id="CHEBI:57776"/>
        <dbReference type="EC" id="2.7.7.23"/>
    </reaction>
</comment>
<dbReference type="OrthoDB" id="9775031at2"/>
<dbReference type="PANTHER" id="PTHR43584">
    <property type="entry name" value="NUCLEOTIDYL TRANSFERASE"/>
    <property type="match status" value="1"/>
</dbReference>
<dbReference type="GO" id="GO:0000287">
    <property type="term" value="F:magnesium ion binding"/>
    <property type="evidence" value="ECO:0007669"/>
    <property type="project" value="UniProtKB-UniRule"/>
</dbReference>
<feature type="binding site" evidence="18">
    <location>
        <begin position="375"/>
        <end position="376"/>
    </location>
    <ligand>
        <name>acetyl-CoA</name>
        <dbReference type="ChEBI" id="CHEBI:57288"/>
    </ligand>
</feature>
<keyword evidence="21" id="KW-1185">Reference proteome</keyword>
<dbReference type="Pfam" id="PF00132">
    <property type="entry name" value="Hexapep"/>
    <property type="match status" value="3"/>
</dbReference>
<evidence type="ECO:0000256" key="11">
    <source>
        <dbReference type="ARBA" id="ARBA00022984"/>
    </source>
</evidence>
<evidence type="ECO:0000256" key="15">
    <source>
        <dbReference type="ARBA" id="ARBA00048247"/>
    </source>
</evidence>
<feature type="active site" description="Proton acceptor" evidence="18">
    <location>
        <position position="352"/>
    </location>
</feature>
<dbReference type="EC" id="2.7.7.23" evidence="18"/>
<feature type="binding site" evidence="18">
    <location>
        <begin position="17"/>
        <end position="20"/>
    </location>
    <ligand>
        <name>UDP-N-acetyl-alpha-D-glucosamine</name>
        <dbReference type="ChEBI" id="CHEBI:57705"/>
    </ligand>
</feature>
<feature type="domain" description="MobA-like NTP transferase" evidence="19">
    <location>
        <begin position="14"/>
        <end position="138"/>
    </location>
</feature>
<comment type="function">
    <text evidence="17 18">Catalyzes the last two sequential reactions in the de novo biosynthetic pathway for UDP-N-acetylglucosamine (UDP-GlcNAc). The C-terminal domain catalyzes the transfer of acetyl group from acetyl coenzyme A to glucosamine-1-phosphate (GlcN-1-P) to produce N-acetylglucosamine-1-phosphate (GlcNAc-1-P), which is converted into UDP-GlcNAc by the transfer of uridine 5-monophosphate (from uridine 5-triphosphate), a reaction catalyzed by the N-terminal domain.</text>
</comment>
<evidence type="ECO:0000256" key="17">
    <source>
        <dbReference type="ARBA" id="ARBA00049628"/>
    </source>
</evidence>
<keyword evidence="4 18" id="KW-0963">Cytoplasm</keyword>
<evidence type="ECO:0000256" key="4">
    <source>
        <dbReference type="ARBA" id="ARBA00022490"/>
    </source>
</evidence>
<dbReference type="Pfam" id="PF12804">
    <property type="entry name" value="NTP_transf_3"/>
    <property type="match status" value="1"/>
</dbReference>
<feature type="region of interest" description="Pyrophosphorylase" evidence="18">
    <location>
        <begin position="1"/>
        <end position="235"/>
    </location>
</feature>
<evidence type="ECO:0000256" key="1">
    <source>
        <dbReference type="ARBA" id="ARBA00004496"/>
    </source>
</evidence>
<dbReference type="InterPro" id="IPR001451">
    <property type="entry name" value="Hexapep"/>
</dbReference>
<feature type="binding site" evidence="18">
    <location>
        <position position="429"/>
    </location>
    <ligand>
        <name>acetyl-CoA</name>
        <dbReference type="ChEBI" id="CHEBI:57288"/>
    </ligand>
</feature>
<evidence type="ECO:0000256" key="8">
    <source>
        <dbReference type="ARBA" id="ARBA00022737"/>
    </source>
</evidence>
<feature type="binding site" evidence="18">
    <location>
        <position position="340"/>
    </location>
    <ligand>
        <name>UDP-N-acetyl-alpha-D-glucosamine</name>
        <dbReference type="ChEBI" id="CHEBI:57705"/>
    </ligand>
</feature>
<feature type="binding site" evidence="18">
    <location>
        <position position="146"/>
    </location>
    <ligand>
        <name>UDP-N-acetyl-alpha-D-glucosamine</name>
        <dbReference type="ChEBI" id="CHEBI:57705"/>
    </ligand>
</feature>
<feature type="binding site" evidence="18">
    <location>
        <position position="322"/>
    </location>
    <ligand>
        <name>UDP-N-acetyl-alpha-D-glucosamine</name>
        <dbReference type="ChEBI" id="CHEBI:57705"/>
    </ligand>
</feature>
<evidence type="ECO:0000256" key="2">
    <source>
        <dbReference type="ARBA" id="ARBA00007707"/>
    </source>
</evidence>
<evidence type="ECO:0000256" key="10">
    <source>
        <dbReference type="ARBA" id="ARBA00022960"/>
    </source>
</evidence>
<dbReference type="GO" id="GO:0016020">
    <property type="term" value="C:membrane"/>
    <property type="evidence" value="ECO:0007669"/>
    <property type="project" value="GOC"/>
</dbReference>
<dbReference type="GO" id="GO:0006048">
    <property type="term" value="P:UDP-N-acetylglucosamine biosynthetic process"/>
    <property type="evidence" value="ECO:0007669"/>
    <property type="project" value="UniProtKB-UniPathway"/>
</dbReference>
<comment type="cofactor">
    <cofactor evidence="18">
        <name>Mg(2+)</name>
        <dbReference type="ChEBI" id="CHEBI:18420"/>
    </cofactor>
    <text evidence="18">Binds 1 Mg(2+) ion per subunit.</text>
</comment>
<dbReference type="NCBIfam" id="TIGR01173">
    <property type="entry name" value="glmU"/>
    <property type="match status" value="1"/>
</dbReference>
<comment type="similarity">
    <text evidence="2 18">In the C-terminal section; belongs to the transferase hexapeptide repeat family.</text>
</comment>
<feature type="binding site" evidence="18">
    <location>
        <position position="233"/>
    </location>
    <ligand>
        <name>Mg(2+)</name>
        <dbReference type="ChEBI" id="CHEBI:18420"/>
    </ligand>
</feature>
<feature type="binding site" evidence="18">
    <location>
        <position position="355"/>
    </location>
    <ligand>
        <name>UDP-N-acetyl-alpha-D-glucosamine</name>
        <dbReference type="ChEBI" id="CHEBI:57705"/>
    </ligand>
</feature>
<feature type="binding site" evidence="18">
    <location>
        <begin position="85"/>
        <end position="86"/>
    </location>
    <ligand>
        <name>UDP-N-acetyl-alpha-D-glucosamine</name>
        <dbReference type="ChEBI" id="CHEBI:57705"/>
    </ligand>
</feature>
<dbReference type="GO" id="GO:0009245">
    <property type="term" value="P:lipid A biosynthetic process"/>
    <property type="evidence" value="ECO:0007669"/>
    <property type="project" value="UniProtKB-UniRule"/>
</dbReference>
<evidence type="ECO:0000259" key="19">
    <source>
        <dbReference type="Pfam" id="PF12804"/>
    </source>
</evidence>
<evidence type="ECO:0000256" key="16">
    <source>
        <dbReference type="ARBA" id="ARBA00048493"/>
    </source>
</evidence>
<feature type="binding site" evidence="18">
    <location>
        <position position="31"/>
    </location>
    <ligand>
        <name>UDP-N-acetyl-alpha-D-glucosamine</name>
        <dbReference type="ChEBI" id="CHEBI:57705"/>
    </ligand>
</feature>
<dbReference type="SUPFAM" id="SSF53448">
    <property type="entry name" value="Nucleotide-diphospho-sugar transferases"/>
    <property type="match status" value="1"/>
</dbReference>
<dbReference type="NCBIfam" id="NF010933">
    <property type="entry name" value="PRK14353.1"/>
    <property type="match status" value="1"/>
</dbReference>
<feature type="binding site" evidence="18">
    <location>
        <position position="369"/>
    </location>
    <ligand>
        <name>acetyl-CoA</name>
        <dbReference type="ChEBI" id="CHEBI:57288"/>
    </ligand>
</feature>
<dbReference type="InterPro" id="IPR050065">
    <property type="entry name" value="GlmU-like"/>
</dbReference>
<feature type="binding site" evidence="18">
    <location>
        <position position="412"/>
    </location>
    <ligand>
        <name>acetyl-CoA</name>
        <dbReference type="ChEBI" id="CHEBI:57288"/>
    </ligand>
</feature>
<keyword evidence="5 18" id="KW-0808">Transferase</keyword>
<evidence type="ECO:0000256" key="13">
    <source>
        <dbReference type="ARBA" id="ARBA00023315"/>
    </source>
</evidence>
<keyword evidence="7 18" id="KW-0479">Metal-binding</keyword>
<comment type="pathway">
    <text evidence="18">Nucleotide-sugar biosynthesis; UDP-N-acetyl-alpha-D-glucosamine biosynthesis; UDP-N-acetyl-alpha-D-glucosamine from N-acetyl-alpha-D-glucosamine 1-phosphate: step 1/1.</text>
</comment>
<comment type="caution">
    <text evidence="18">Lacks conserved residue(s) required for the propagation of feature annotation.</text>
</comment>
<keyword evidence="10 18" id="KW-0133">Cell shape</keyword>
<dbReference type="GO" id="GO:0003977">
    <property type="term" value="F:UDP-N-acetylglucosamine diphosphorylase activity"/>
    <property type="evidence" value="ECO:0007669"/>
    <property type="project" value="UniProtKB-UniRule"/>
</dbReference>
<dbReference type="GO" id="GO:0019134">
    <property type="term" value="F:glucosamine-1-phosphate N-acetyltransferase activity"/>
    <property type="evidence" value="ECO:0007669"/>
    <property type="project" value="UniProtKB-UniRule"/>
</dbReference>
<dbReference type="UniPathway" id="UPA00973"/>
<dbReference type="GO" id="GO:0005737">
    <property type="term" value="C:cytoplasm"/>
    <property type="evidence" value="ECO:0007669"/>
    <property type="project" value="UniProtKB-SubCell"/>
</dbReference>
<comment type="subcellular location">
    <subcellularLocation>
        <location evidence="1 18">Cytoplasm</location>
    </subcellularLocation>
</comment>
<evidence type="ECO:0000256" key="14">
    <source>
        <dbReference type="ARBA" id="ARBA00023316"/>
    </source>
</evidence>
<dbReference type="InterPro" id="IPR011004">
    <property type="entry name" value="Trimer_LpxA-like_sf"/>
</dbReference>
<dbReference type="InterPro" id="IPR018357">
    <property type="entry name" value="Hexapep_transf_CS"/>
</dbReference>
<keyword evidence="11 18" id="KW-0573">Peptidoglycan synthesis</keyword>
<evidence type="ECO:0000256" key="12">
    <source>
        <dbReference type="ARBA" id="ARBA00023268"/>
    </source>
</evidence>
<evidence type="ECO:0000256" key="9">
    <source>
        <dbReference type="ARBA" id="ARBA00022842"/>
    </source>
</evidence>
<name>A0A3N1M7K4_9PROT</name>
<dbReference type="PANTHER" id="PTHR43584:SF3">
    <property type="entry name" value="BIFUNCTIONAL PROTEIN GLMU"/>
    <property type="match status" value="1"/>
</dbReference>
<dbReference type="InterPro" id="IPR025877">
    <property type="entry name" value="MobA-like_NTP_Trfase"/>
</dbReference>
<dbReference type="Proteomes" id="UP000278222">
    <property type="component" value="Unassembled WGS sequence"/>
</dbReference>
<dbReference type="PROSITE" id="PS00101">
    <property type="entry name" value="HEXAPEP_TRANSFERASES"/>
    <property type="match status" value="1"/>
</dbReference>
<feature type="binding site" evidence="18">
    <location>
        <position position="176"/>
    </location>
    <ligand>
        <name>UDP-N-acetyl-alpha-D-glucosamine</name>
        <dbReference type="ChEBI" id="CHEBI:57705"/>
    </ligand>
</feature>
<evidence type="ECO:0000256" key="5">
    <source>
        <dbReference type="ARBA" id="ARBA00022679"/>
    </source>
</evidence>
<reference evidence="20 21" key="1">
    <citation type="submission" date="2018-11" db="EMBL/GenBank/DDBJ databases">
        <title>Genomic Encyclopedia of Type Strains, Phase IV (KMG-IV): sequencing the most valuable type-strain genomes for metagenomic binning, comparative biology and taxonomic classification.</title>
        <authorList>
            <person name="Goeker M."/>
        </authorList>
    </citation>
    <scope>NUCLEOTIDE SEQUENCE [LARGE SCALE GENOMIC DNA]</scope>
    <source>
        <strain evidence="20 21">DSM 5900</strain>
    </source>
</reference>
<keyword evidence="14 18" id="KW-0961">Cell wall biogenesis/degradation</keyword>
<dbReference type="GO" id="GO:0008360">
    <property type="term" value="P:regulation of cell shape"/>
    <property type="evidence" value="ECO:0007669"/>
    <property type="project" value="UniProtKB-KW"/>
</dbReference>
<keyword evidence="9 18" id="KW-0460">Magnesium</keyword>
<feature type="region of interest" description="N-acetyltransferase" evidence="18">
    <location>
        <begin position="257"/>
        <end position="454"/>
    </location>
</feature>
<dbReference type="GO" id="GO:0009252">
    <property type="term" value="P:peptidoglycan biosynthetic process"/>
    <property type="evidence" value="ECO:0007669"/>
    <property type="project" value="UniProtKB-UniRule"/>
</dbReference>
<evidence type="ECO:0000256" key="3">
    <source>
        <dbReference type="ARBA" id="ARBA00007947"/>
    </source>
</evidence>
<feature type="binding site" evidence="18">
    <location>
        <position position="161"/>
    </location>
    <ligand>
        <name>UDP-N-acetyl-alpha-D-glucosamine</name>
        <dbReference type="ChEBI" id="CHEBI:57705"/>
    </ligand>
</feature>
<dbReference type="Gene3D" id="3.90.550.10">
    <property type="entry name" value="Spore Coat Polysaccharide Biosynthesis Protein SpsA, Chain A"/>
    <property type="match status" value="1"/>
</dbReference>
<dbReference type="RefSeq" id="WP_123689036.1">
    <property type="nucleotide sequence ID" value="NZ_AP019700.1"/>
</dbReference>
<dbReference type="Gene3D" id="2.160.10.10">
    <property type="entry name" value="Hexapeptide repeat proteins"/>
    <property type="match status" value="1"/>
</dbReference>
<feature type="binding site" evidence="18">
    <location>
        <position position="80"/>
    </location>
    <ligand>
        <name>UDP-N-acetyl-alpha-D-glucosamine</name>
        <dbReference type="ChEBI" id="CHEBI:57705"/>
    </ligand>
</feature>
<feature type="binding site" evidence="18">
    <location>
        <position position="366"/>
    </location>
    <ligand>
        <name>UDP-N-acetyl-alpha-D-glucosamine</name>
        <dbReference type="ChEBI" id="CHEBI:57705"/>
    </ligand>
</feature>
<dbReference type="GO" id="GO:0000902">
    <property type="term" value="P:cell morphogenesis"/>
    <property type="evidence" value="ECO:0007669"/>
    <property type="project" value="UniProtKB-UniRule"/>
</dbReference>
<organism evidence="20 21">
    <name type="scientific">Stella humosa</name>
    <dbReference type="NCBI Taxonomy" id="94"/>
    <lineage>
        <taxon>Bacteria</taxon>
        <taxon>Pseudomonadati</taxon>
        <taxon>Pseudomonadota</taxon>
        <taxon>Alphaproteobacteria</taxon>
        <taxon>Rhodospirillales</taxon>
        <taxon>Stellaceae</taxon>
        <taxon>Stella</taxon>
    </lineage>
</organism>
<sequence length="454" mass="46336">MTTGDNRTTAPTLAIVLAAGEGTRMRSTQPKVMHKVAGRTMVGHVLDAVAGAGVTDVVVVVGPGMEALAKAVAPHPIAIQQDRRGTAHAVLAARDAIAAGAGDVLVVFGDTPLVSSETIGRLLAERRQGAAVAVLGFRPADPSPYGRFVLDADGGLARIVEAKDATEDERRIGLCNAGLMAIDGARALDLLDRVGCDNAKGEFYLTDLVAVARAAGAACRFAEAPVEELMGVNTRADLAAAEAAMQDRLRRRAMAEGTTLVAPETVFLAADTRLGRDTVVHPHVVFGPGVTVGEGVEIRAFSHLEQATVGDGAIVGPYARLRPGAELGAGAHVGNFVEIKAATLGPGAKANHLAYIGDATVGAGANIGAGTITCNYDGFGKYRTEIGAGAFIGSNTALVAPVSVGAGAIVGAGSVITETVPDESLAIGRSRQATKPGVAPAYRALRRARREGKV</sequence>
<feature type="binding site" evidence="18">
    <location>
        <position position="110"/>
    </location>
    <ligand>
        <name>Mg(2+)</name>
        <dbReference type="ChEBI" id="CHEBI:18420"/>
    </ligand>
</feature>
<comment type="pathway">
    <text evidence="18">Bacterial outer membrane biogenesis; LPS lipid A biosynthesis.</text>
</comment>
<accession>A0A3N1M7K4</accession>
<protein>
    <recommendedName>
        <fullName evidence="18">Bifunctional protein GlmU</fullName>
    </recommendedName>
    <domain>
        <recommendedName>
            <fullName evidence="18">UDP-N-acetylglucosamine pyrophosphorylase</fullName>
            <ecNumber evidence="18">2.7.7.23</ecNumber>
        </recommendedName>
        <alternativeName>
            <fullName evidence="18">N-acetylglucosamine-1-phosphate uridyltransferase</fullName>
        </alternativeName>
    </domain>
    <domain>
        <recommendedName>
            <fullName evidence="18">Glucosamine-1-phosphate N-acetyltransferase</fullName>
            <ecNumber evidence="18">2.3.1.157</ecNumber>
        </recommendedName>
    </domain>
</protein>
<feature type="region of interest" description="Linker" evidence="18">
    <location>
        <begin position="236"/>
        <end position="256"/>
    </location>
</feature>
<gene>
    <name evidence="18" type="primary">glmU</name>
    <name evidence="20" type="ORF">EDC65_1454</name>
</gene>
<dbReference type="InterPro" id="IPR029044">
    <property type="entry name" value="Nucleotide-diphossugar_trans"/>
</dbReference>
<dbReference type="HAMAP" id="MF_01631">
    <property type="entry name" value="GlmU"/>
    <property type="match status" value="1"/>
</dbReference>
<dbReference type="UniPathway" id="UPA00113">
    <property type="reaction ID" value="UER00532"/>
</dbReference>
<comment type="similarity">
    <text evidence="3 18">In the N-terminal section; belongs to the N-acetylglucosamine-1-phosphate uridyltransferase family.</text>
</comment>
<dbReference type="CDD" id="cd02540">
    <property type="entry name" value="GT2_GlmU_N_bac"/>
    <property type="match status" value="1"/>
</dbReference>
<evidence type="ECO:0000256" key="7">
    <source>
        <dbReference type="ARBA" id="ARBA00022723"/>
    </source>
</evidence>
<keyword evidence="6 18" id="KW-0548">Nucleotidyltransferase</keyword>
<dbReference type="InterPro" id="IPR005882">
    <property type="entry name" value="Bifunctional_GlmU"/>
</dbReference>
<dbReference type="EMBL" id="RJKX01000013">
    <property type="protein sequence ID" value="ROP99670.1"/>
    <property type="molecule type" value="Genomic_DNA"/>
</dbReference>
<dbReference type="AlphaFoldDB" id="A0A3N1M7K4"/>
<keyword evidence="13 18" id="KW-0012">Acyltransferase</keyword>
<comment type="pathway">
    <text evidence="18">Nucleotide-sugar biosynthesis; UDP-N-acetyl-alpha-D-glucosamine biosynthesis; N-acetyl-alpha-D-glucosamine 1-phosphate from alpha-D-glucosamine 6-phosphate (route II): step 2/2.</text>
</comment>
<evidence type="ECO:0000313" key="21">
    <source>
        <dbReference type="Proteomes" id="UP000278222"/>
    </source>
</evidence>
<dbReference type="InterPro" id="IPR038009">
    <property type="entry name" value="GlmU_C_LbH"/>
</dbReference>
<comment type="caution">
    <text evidence="20">The sequence shown here is derived from an EMBL/GenBank/DDBJ whole genome shotgun (WGS) entry which is preliminary data.</text>
</comment>
<comment type="catalytic activity">
    <reaction evidence="15 18">
        <text>alpha-D-glucosamine 1-phosphate + acetyl-CoA = N-acetyl-alpha-D-glucosamine 1-phosphate + CoA + H(+)</text>
        <dbReference type="Rhea" id="RHEA:13725"/>
        <dbReference type="ChEBI" id="CHEBI:15378"/>
        <dbReference type="ChEBI" id="CHEBI:57287"/>
        <dbReference type="ChEBI" id="CHEBI:57288"/>
        <dbReference type="ChEBI" id="CHEBI:57776"/>
        <dbReference type="ChEBI" id="CHEBI:58516"/>
        <dbReference type="EC" id="2.3.1.157"/>
    </reaction>
</comment>
<comment type="subunit">
    <text evidence="18">Homotrimer.</text>
</comment>
<evidence type="ECO:0000256" key="18">
    <source>
        <dbReference type="HAMAP-Rule" id="MF_01631"/>
    </source>
</evidence>
<evidence type="ECO:0000313" key="20">
    <source>
        <dbReference type="EMBL" id="ROP99670.1"/>
    </source>
</evidence>
<keyword evidence="8 18" id="KW-0677">Repeat</keyword>
<dbReference type="CDD" id="cd03353">
    <property type="entry name" value="LbH_GlmU_C"/>
    <property type="match status" value="1"/>
</dbReference>